<dbReference type="InterPro" id="IPR051332">
    <property type="entry name" value="Fosfomycin_Res_Enzymes"/>
</dbReference>
<dbReference type="PANTHER" id="PTHR36113:SF3">
    <property type="entry name" value="SLL5075 PROTEIN"/>
    <property type="match status" value="1"/>
</dbReference>
<name>A0ABX7FLN0_BRECH</name>
<dbReference type="Pfam" id="PF00903">
    <property type="entry name" value="Glyoxalase"/>
    <property type="match status" value="1"/>
</dbReference>
<dbReference type="Proteomes" id="UP000596248">
    <property type="component" value="Chromosome"/>
</dbReference>
<evidence type="ECO:0000259" key="1">
    <source>
        <dbReference type="PROSITE" id="PS51819"/>
    </source>
</evidence>
<gene>
    <name evidence="2" type="ORF">JNE38_27480</name>
</gene>
<accession>A0ABX7FLN0</accession>
<dbReference type="InterPro" id="IPR037523">
    <property type="entry name" value="VOC_core"/>
</dbReference>
<proteinExistence type="predicted"/>
<dbReference type="InterPro" id="IPR029068">
    <property type="entry name" value="Glyas_Bleomycin-R_OHBP_Dase"/>
</dbReference>
<dbReference type="PROSITE" id="PS51819">
    <property type="entry name" value="VOC"/>
    <property type="match status" value="1"/>
</dbReference>
<keyword evidence="3" id="KW-1185">Reference proteome</keyword>
<evidence type="ECO:0000313" key="2">
    <source>
        <dbReference type="EMBL" id="QRG67158.1"/>
    </source>
</evidence>
<dbReference type="Gene3D" id="3.10.180.10">
    <property type="entry name" value="2,3-Dihydroxybiphenyl 1,2-Dioxygenase, domain 1"/>
    <property type="match status" value="1"/>
</dbReference>
<dbReference type="PANTHER" id="PTHR36113">
    <property type="entry name" value="LYASE, PUTATIVE-RELATED-RELATED"/>
    <property type="match status" value="1"/>
</dbReference>
<reference evidence="2 3" key="1">
    <citation type="submission" date="2021-01" db="EMBL/GenBank/DDBJ databases">
        <title>Identification of strong promoters based on the transcriptome of Brevibacillus choshinensis.</title>
        <authorList>
            <person name="Yao D."/>
            <person name="Zhang K."/>
            <person name="Wu J."/>
        </authorList>
    </citation>
    <scope>NUCLEOTIDE SEQUENCE [LARGE SCALE GENOMIC DNA]</scope>
    <source>
        <strain evidence="2 3">HPD31-SP3</strain>
    </source>
</reference>
<dbReference type="CDD" id="cd06587">
    <property type="entry name" value="VOC"/>
    <property type="match status" value="1"/>
</dbReference>
<organism evidence="2 3">
    <name type="scientific">Brevibacillus choshinensis</name>
    <dbReference type="NCBI Taxonomy" id="54911"/>
    <lineage>
        <taxon>Bacteria</taxon>
        <taxon>Bacillati</taxon>
        <taxon>Bacillota</taxon>
        <taxon>Bacilli</taxon>
        <taxon>Bacillales</taxon>
        <taxon>Paenibacillaceae</taxon>
        <taxon>Brevibacillus</taxon>
    </lineage>
</organism>
<feature type="domain" description="VOC" evidence="1">
    <location>
        <begin position="2"/>
        <end position="120"/>
    </location>
</feature>
<protein>
    <submittedName>
        <fullName evidence="2">VOC family protein</fullName>
    </submittedName>
</protein>
<dbReference type="EMBL" id="CP069127">
    <property type="protein sequence ID" value="QRG67158.1"/>
    <property type="molecule type" value="Genomic_DNA"/>
</dbReference>
<dbReference type="InterPro" id="IPR004360">
    <property type="entry name" value="Glyas_Fos-R_dOase_dom"/>
</dbReference>
<evidence type="ECO:0000313" key="3">
    <source>
        <dbReference type="Proteomes" id="UP000596248"/>
    </source>
</evidence>
<sequence>MRLNHLNLCVKDLSEARQFFESFFGMQTTGEVANAVVIMNDGEGFTLVLSKPRGNAEDALIYPDGFHVGFFVDTCEEVDRLYHRLKTAHVPLNQEPRKMREGYTFYFHALDGILFEVTCLNESPTLS</sequence>
<dbReference type="RefSeq" id="WP_203354219.1">
    <property type="nucleotide sequence ID" value="NZ_CP069127.1"/>
</dbReference>
<dbReference type="SUPFAM" id="SSF54593">
    <property type="entry name" value="Glyoxalase/Bleomycin resistance protein/Dihydroxybiphenyl dioxygenase"/>
    <property type="match status" value="1"/>
</dbReference>